<dbReference type="CDD" id="cd09272">
    <property type="entry name" value="RNase_HI_RT_Ty1"/>
    <property type="match status" value="1"/>
</dbReference>
<organism evidence="1 2">
    <name type="scientific">Dioscorea cayennensis subsp. rotundata</name>
    <name type="common">White Guinea yam</name>
    <name type="synonym">Dioscorea rotundata</name>
    <dbReference type="NCBI Taxonomy" id="55577"/>
    <lineage>
        <taxon>Eukaryota</taxon>
        <taxon>Viridiplantae</taxon>
        <taxon>Streptophyta</taxon>
        <taxon>Embryophyta</taxon>
        <taxon>Tracheophyta</taxon>
        <taxon>Spermatophyta</taxon>
        <taxon>Magnoliopsida</taxon>
        <taxon>Liliopsida</taxon>
        <taxon>Dioscoreales</taxon>
        <taxon>Dioscoreaceae</taxon>
        <taxon>Dioscorea</taxon>
    </lineage>
</organism>
<evidence type="ECO:0000313" key="2">
    <source>
        <dbReference type="RefSeq" id="XP_039118961.1"/>
    </source>
</evidence>
<proteinExistence type="predicted"/>
<gene>
    <name evidence="2" type="primary">LOC120255143</name>
</gene>
<protein>
    <submittedName>
        <fullName evidence="2">Secreted RxLR effector protein 161-like</fullName>
    </submittedName>
</protein>
<evidence type="ECO:0000313" key="1">
    <source>
        <dbReference type="Proteomes" id="UP001515500"/>
    </source>
</evidence>
<accession>A0AB40AVF4</accession>
<dbReference type="Proteomes" id="UP001515500">
    <property type="component" value="Unplaced"/>
</dbReference>
<dbReference type="RefSeq" id="XP_039118961.1">
    <property type="nucleotide sequence ID" value="XM_039263027.1"/>
</dbReference>
<name>A0AB40AVF4_DIOCR</name>
<dbReference type="AlphaFoldDB" id="A0AB40AVF4"/>
<reference evidence="2" key="1">
    <citation type="submission" date="2025-08" db="UniProtKB">
        <authorList>
            <consortium name="RefSeq"/>
        </authorList>
    </citation>
    <scope>IDENTIFICATION</scope>
</reference>
<sequence length="208" mass="23522">MKTFEMSDLRLIKYFLGLEVIRTKKRVSVRMSTKVYSGSSSQKWEMLNCKSIDNLMNSNEKLHSQDNSGDANPLRYRLIVGGTLYRSYTSPDIMHAVSMVFRFMQSPSMHHLGVVKRILRYINGTVNYGIYHDKNEEFKLLGHPNSDEGAQDDQKSTTGWVFSLGFGVVAWCSKKQPITALSSTEAECISVTAPAYEAVWAQMTFIGP</sequence>
<dbReference type="GeneID" id="120255143"/>
<dbReference type="PANTHER" id="PTHR11439">
    <property type="entry name" value="GAG-POL-RELATED RETROTRANSPOSON"/>
    <property type="match status" value="1"/>
</dbReference>
<dbReference type="PANTHER" id="PTHR11439:SF463">
    <property type="entry name" value="REVERSE TRANSCRIPTASE TY1_COPIA-TYPE DOMAIN-CONTAINING PROTEIN"/>
    <property type="match status" value="1"/>
</dbReference>
<keyword evidence="1" id="KW-1185">Reference proteome</keyword>